<protein>
    <submittedName>
        <fullName evidence="2">Uncharacterized protein</fullName>
    </submittedName>
</protein>
<gene>
    <name evidence="2" type="ORF">CC78DRAFT_587134</name>
</gene>
<proteinExistence type="predicted"/>
<comment type="caution">
    <text evidence="2">The sequence shown here is derived from an EMBL/GenBank/DDBJ whole genome shotgun (WGS) entry which is preliminary data.</text>
</comment>
<evidence type="ECO:0000313" key="3">
    <source>
        <dbReference type="Proteomes" id="UP000800093"/>
    </source>
</evidence>
<evidence type="ECO:0000313" key="2">
    <source>
        <dbReference type="EMBL" id="KAF2258447.1"/>
    </source>
</evidence>
<accession>A0A9P4MXN5</accession>
<name>A0A9P4MXN5_9PLEO</name>
<dbReference type="EMBL" id="ML986764">
    <property type="protein sequence ID" value="KAF2258447.1"/>
    <property type="molecule type" value="Genomic_DNA"/>
</dbReference>
<dbReference type="Proteomes" id="UP000800093">
    <property type="component" value="Unassembled WGS sequence"/>
</dbReference>
<evidence type="ECO:0000256" key="1">
    <source>
        <dbReference type="SAM" id="MobiDB-lite"/>
    </source>
</evidence>
<sequence length="222" mass="23825">MPAGCNPQRHGQAPPLWGSRTSSKANKCNFHPHDNAMAGNISFGSGTGSWHLWKTKCQSGSLPISGTVNTLMRDLIAKAAAERAQNREAIQPSVTCATALYLQAATVARVRNTASAFMASPPSLSPVNAVQTRAPMESDTWTTEKEPLGPGQSTVRMCMWHFHTQTSTGKVYLPLIFAGRSGWAFAKGHPPHPGDSENPTSQELGYFPYLVLDTTIISSMGA</sequence>
<feature type="region of interest" description="Disordered" evidence="1">
    <location>
        <begin position="1"/>
        <end position="24"/>
    </location>
</feature>
<organism evidence="2 3">
    <name type="scientific">Lojkania enalia</name>
    <dbReference type="NCBI Taxonomy" id="147567"/>
    <lineage>
        <taxon>Eukaryota</taxon>
        <taxon>Fungi</taxon>
        <taxon>Dikarya</taxon>
        <taxon>Ascomycota</taxon>
        <taxon>Pezizomycotina</taxon>
        <taxon>Dothideomycetes</taxon>
        <taxon>Pleosporomycetidae</taxon>
        <taxon>Pleosporales</taxon>
        <taxon>Pleosporales incertae sedis</taxon>
        <taxon>Lojkania</taxon>
    </lineage>
</organism>
<reference evidence="3" key="1">
    <citation type="journal article" date="2020" name="Stud. Mycol.">
        <title>101 Dothideomycetes genomes: A test case for predicting lifestyles and emergence of pathogens.</title>
        <authorList>
            <person name="Haridas S."/>
            <person name="Albert R."/>
            <person name="Binder M."/>
            <person name="Bloem J."/>
            <person name="LaButti K."/>
            <person name="Salamov A."/>
            <person name="Andreopoulos B."/>
            <person name="Baker S."/>
            <person name="Barry K."/>
            <person name="Bills G."/>
            <person name="Bluhm B."/>
            <person name="Cannon C."/>
            <person name="Castanera R."/>
            <person name="Culley D."/>
            <person name="Daum C."/>
            <person name="Ezra D."/>
            <person name="Gonzalez J."/>
            <person name="Henrissat B."/>
            <person name="Kuo A."/>
            <person name="Liang C."/>
            <person name="Lipzen A."/>
            <person name="Lutzoni F."/>
            <person name="Magnuson J."/>
            <person name="Mondo S."/>
            <person name="Nolan M."/>
            <person name="Ohm R."/>
            <person name="Pangilinan J."/>
            <person name="Park H.-J."/>
            <person name="Ramirez L."/>
            <person name="Alfaro M."/>
            <person name="Sun H."/>
            <person name="Tritt A."/>
            <person name="Yoshinaga Y."/>
            <person name="Zwiers L.-H."/>
            <person name="Turgeon B."/>
            <person name="Goodwin S."/>
            <person name="Spatafora J."/>
            <person name="Crous P."/>
            <person name="Grigoriev I."/>
        </authorList>
    </citation>
    <scope>NUCLEOTIDE SEQUENCE [LARGE SCALE GENOMIC DNA]</scope>
    <source>
        <strain evidence="3">CBS 304.66</strain>
    </source>
</reference>
<dbReference type="AlphaFoldDB" id="A0A9P4MXN5"/>
<keyword evidence="3" id="KW-1185">Reference proteome</keyword>